<evidence type="ECO:0000313" key="2">
    <source>
        <dbReference type="EMBL" id="KAF7389806.1"/>
    </source>
</evidence>
<dbReference type="Gene3D" id="1.10.10.1450">
    <property type="match status" value="1"/>
</dbReference>
<dbReference type="InterPro" id="IPR041426">
    <property type="entry name" value="Mos1_HTH"/>
</dbReference>
<organism evidence="2 3">
    <name type="scientific">Vespula germanica</name>
    <name type="common">German yellow jacket</name>
    <name type="synonym">Paravespula germanica</name>
    <dbReference type="NCBI Taxonomy" id="30212"/>
    <lineage>
        <taxon>Eukaryota</taxon>
        <taxon>Metazoa</taxon>
        <taxon>Ecdysozoa</taxon>
        <taxon>Arthropoda</taxon>
        <taxon>Hexapoda</taxon>
        <taxon>Insecta</taxon>
        <taxon>Pterygota</taxon>
        <taxon>Neoptera</taxon>
        <taxon>Endopterygota</taxon>
        <taxon>Hymenoptera</taxon>
        <taxon>Apocrita</taxon>
        <taxon>Aculeata</taxon>
        <taxon>Vespoidea</taxon>
        <taxon>Vespidae</taxon>
        <taxon>Vespinae</taxon>
        <taxon>Vespula</taxon>
    </lineage>
</organism>
<keyword evidence="3" id="KW-1185">Reference proteome</keyword>
<evidence type="ECO:0000313" key="3">
    <source>
        <dbReference type="Proteomes" id="UP000617340"/>
    </source>
</evidence>
<dbReference type="PANTHER" id="PTHR46060">
    <property type="entry name" value="MARINER MOS1 TRANSPOSASE-LIKE PROTEIN"/>
    <property type="match status" value="1"/>
</dbReference>
<protein>
    <recommendedName>
        <fullName evidence="1">Mos1 transposase HTH domain-containing protein</fullName>
    </recommendedName>
</protein>
<reference evidence="2" key="1">
    <citation type="journal article" date="2020" name="G3 (Bethesda)">
        <title>High-Quality Assemblies for Three Invasive Social Wasps from the &lt;i&gt;Vespula&lt;/i&gt; Genus.</title>
        <authorList>
            <person name="Harrop T.W.R."/>
            <person name="Guhlin J."/>
            <person name="McLaughlin G.M."/>
            <person name="Permina E."/>
            <person name="Stockwell P."/>
            <person name="Gilligan J."/>
            <person name="Le Lec M.F."/>
            <person name="Gruber M.A.M."/>
            <person name="Quinn O."/>
            <person name="Lovegrove M."/>
            <person name="Duncan E.J."/>
            <person name="Remnant E.J."/>
            <person name="Van Eeckhoven J."/>
            <person name="Graham B."/>
            <person name="Knapp R.A."/>
            <person name="Langford K.W."/>
            <person name="Kronenberg Z."/>
            <person name="Press M.O."/>
            <person name="Eacker S.M."/>
            <person name="Wilson-Rankin E.E."/>
            <person name="Purcell J."/>
            <person name="Lester P.J."/>
            <person name="Dearden P.K."/>
        </authorList>
    </citation>
    <scope>NUCLEOTIDE SEQUENCE</scope>
    <source>
        <strain evidence="2">Linc-1</strain>
    </source>
</reference>
<accession>A0A834JQQ6</accession>
<evidence type="ECO:0000259" key="1">
    <source>
        <dbReference type="Pfam" id="PF17906"/>
    </source>
</evidence>
<dbReference type="Proteomes" id="UP000617340">
    <property type="component" value="Unassembled WGS sequence"/>
</dbReference>
<dbReference type="Pfam" id="PF17906">
    <property type="entry name" value="HTH_48"/>
    <property type="match status" value="1"/>
</dbReference>
<gene>
    <name evidence="2" type="ORF">HZH68_011663</name>
</gene>
<dbReference type="AlphaFoldDB" id="A0A834JQQ6"/>
<name>A0A834JQQ6_VESGE</name>
<dbReference type="PANTHER" id="PTHR46060:SF1">
    <property type="entry name" value="MARINER MOS1 TRANSPOSASE-LIKE PROTEIN"/>
    <property type="match status" value="1"/>
</dbReference>
<dbReference type="EMBL" id="JACSDZ010000012">
    <property type="protein sequence ID" value="KAF7389806.1"/>
    <property type="molecule type" value="Genomic_DNA"/>
</dbReference>
<proteinExistence type="predicted"/>
<comment type="caution">
    <text evidence="2">The sequence shown here is derived from an EMBL/GenBank/DDBJ whole genome shotgun (WGS) entry which is preliminary data.</text>
</comment>
<sequence length="78" mass="9017">MGLRSKCINVLSQILMEQQAVIRFHVLLGKTATKTFKSTKNAYGNNRLSSARVFEWFNRFIEEQGSLEDNERIERVAP</sequence>
<feature type="domain" description="Mos1 transposase HTH" evidence="1">
    <location>
        <begin position="20"/>
        <end position="63"/>
    </location>
</feature>
<dbReference type="InterPro" id="IPR052709">
    <property type="entry name" value="Transposase-MT_Hybrid"/>
</dbReference>